<dbReference type="AlphaFoldDB" id="A0A1M7ZKJ3"/>
<evidence type="ECO:0000313" key="1">
    <source>
        <dbReference type="EMBL" id="SHO65339.1"/>
    </source>
</evidence>
<accession>A0A1M7ZKJ3</accession>
<proteinExistence type="predicted"/>
<evidence type="ECO:0000313" key="2">
    <source>
        <dbReference type="Proteomes" id="UP000184609"/>
    </source>
</evidence>
<keyword evidence="2" id="KW-1185">Reference proteome</keyword>
<dbReference type="STRING" id="1073327.SAMN04488108_3999"/>
<dbReference type="InterPro" id="IPR014985">
    <property type="entry name" value="WbqC"/>
</dbReference>
<dbReference type="Proteomes" id="UP000184609">
    <property type="component" value="Unassembled WGS sequence"/>
</dbReference>
<organism evidence="1 2">
    <name type="scientific">Algoriphagus zhangzhouensis</name>
    <dbReference type="NCBI Taxonomy" id="1073327"/>
    <lineage>
        <taxon>Bacteria</taxon>
        <taxon>Pseudomonadati</taxon>
        <taxon>Bacteroidota</taxon>
        <taxon>Cytophagia</taxon>
        <taxon>Cytophagales</taxon>
        <taxon>Cyclobacteriaceae</taxon>
        <taxon>Algoriphagus</taxon>
    </lineage>
</organism>
<dbReference type="OrthoDB" id="1523452at2"/>
<protein>
    <submittedName>
        <fullName evidence="1">WbqC-like protein family protein</fullName>
    </submittedName>
</protein>
<dbReference type="EMBL" id="FRXN01000007">
    <property type="protein sequence ID" value="SHO65339.1"/>
    <property type="molecule type" value="Genomic_DNA"/>
</dbReference>
<gene>
    <name evidence="1" type="ORF">SAMN04488108_3999</name>
</gene>
<dbReference type="Pfam" id="PF08889">
    <property type="entry name" value="WbqC"/>
    <property type="match status" value="1"/>
</dbReference>
<reference evidence="2" key="1">
    <citation type="submission" date="2016-12" db="EMBL/GenBank/DDBJ databases">
        <authorList>
            <person name="Varghese N."/>
            <person name="Submissions S."/>
        </authorList>
    </citation>
    <scope>NUCLEOTIDE SEQUENCE [LARGE SCALE GENOMIC DNA]</scope>
    <source>
        <strain evidence="2">DSM 25035</strain>
    </source>
</reference>
<sequence length="207" mass="24104">MKSVAADLFYLPNLEFFASVLDSDQILLNPNDYYQRKSFFNRTQILLSNKVETLSIPVIGRRPRIPLRKIQIDYKQKWLQNHLRGLQSAYGKAPFFEYFFPEIEAIYEKEIPTLWDLNLELMTICLKFLQLPVKLEVVESWDGIRPEIDLRGMISPSIPFAERGIYTPFAYTQLFGLDFEPNLSVLDLLFCEGPSAKNILTKSIKKD</sequence>
<dbReference type="RefSeq" id="WP_073573594.1">
    <property type="nucleotide sequence ID" value="NZ_FRXN01000007.1"/>
</dbReference>
<name>A0A1M7ZKJ3_9BACT</name>